<dbReference type="Proteomes" id="UP001583177">
    <property type="component" value="Unassembled WGS sequence"/>
</dbReference>
<organism evidence="2 3">
    <name type="scientific">Diaporthe australafricana</name>
    <dbReference type="NCBI Taxonomy" id="127596"/>
    <lineage>
        <taxon>Eukaryota</taxon>
        <taxon>Fungi</taxon>
        <taxon>Dikarya</taxon>
        <taxon>Ascomycota</taxon>
        <taxon>Pezizomycotina</taxon>
        <taxon>Sordariomycetes</taxon>
        <taxon>Sordariomycetidae</taxon>
        <taxon>Diaporthales</taxon>
        <taxon>Diaporthaceae</taxon>
        <taxon>Diaporthe</taxon>
    </lineage>
</organism>
<gene>
    <name evidence="2" type="ORF">Daus18300_007929</name>
</gene>
<proteinExistence type="predicted"/>
<evidence type="ECO:0000313" key="3">
    <source>
        <dbReference type="Proteomes" id="UP001583177"/>
    </source>
</evidence>
<dbReference type="Pfam" id="PF14441">
    <property type="entry name" value="OTT_1508_deam"/>
    <property type="match status" value="1"/>
</dbReference>
<accession>A0ABR3WJY5</accession>
<dbReference type="EMBL" id="JAWRVE010000072">
    <property type="protein sequence ID" value="KAL1863964.1"/>
    <property type="molecule type" value="Genomic_DNA"/>
</dbReference>
<evidence type="ECO:0000256" key="1">
    <source>
        <dbReference type="SAM" id="MobiDB-lite"/>
    </source>
</evidence>
<dbReference type="InterPro" id="IPR027796">
    <property type="entry name" value="OTT_1508_deam-like"/>
</dbReference>
<evidence type="ECO:0000313" key="2">
    <source>
        <dbReference type="EMBL" id="KAL1863964.1"/>
    </source>
</evidence>
<protein>
    <submittedName>
        <fullName evidence="2">Uncharacterized protein</fullName>
    </submittedName>
</protein>
<feature type="compositionally biased region" description="Acidic residues" evidence="1">
    <location>
        <begin position="262"/>
        <end position="271"/>
    </location>
</feature>
<sequence length="521" mass="59425">MPPKHPSALRKKYVHAVTFYITNLKAIKDNAKKEDKNIDTAMDIIKSAEHSVHPLWRSVHGDDTETVTPTIDDCRGHFQTNQWEERLSEQFNRALKSADRCAKELKAITKEVRGLRSPENKTIPDRPQLDLHGNVRSKLAALFTALVHKDQTRCMNYLRWMAILIYSTMKSIQFLTHVIDAWTIVLGGSSQVNECPPRAMMHALQCSKALFGLQRVLNHILRAPWTVACALHLLRVRPKKASGGRKRSTPGDDSGDKHTVDEKDELNDADIESSRPSKHVEVFRAVKNKTVRSLLENSFRVDAIHRRHLGAQAIINKFWPGGKILDIEFVSNRGGRRIQKEALRQTIREYWRQNAECEPREDAREGLGLLLRLSELPQFNENDIGLDLSIPKAHCECMLAQHWFSTEFSRYTTPAIGVSRNACGTCTLFFKAVRNQMCPETPLEEMIPGTRDAFWPCMIPEKTPEKIKREVSDGLREKLMEQLSRDDVVNALKRSAPLRGYVHEQSLTVLGKGLRKLIQNL</sequence>
<feature type="region of interest" description="Disordered" evidence="1">
    <location>
        <begin position="241"/>
        <end position="273"/>
    </location>
</feature>
<comment type="caution">
    <text evidence="2">The sequence shown here is derived from an EMBL/GenBank/DDBJ whole genome shotgun (WGS) entry which is preliminary data.</text>
</comment>
<reference evidence="2 3" key="1">
    <citation type="journal article" date="2024" name="IMA Fungus">
        <title>IMA Genome - F19 : A genome assembly and annotation guide to empower mycologists, including annotated draft genome sequences of Ceratocystis pirilliformis, Diaporthe australafricana, Fusarium ophioides, Paecilomyces lecythidis, and Sporothrix stenoceras.</title>
        <authorList>
            <person name="Aylward J."/>
            <person name="Wilson A.M."/>
            <person name="Visagie C.M."/>
            <person name="Spraker J."/>
            <person name="Barnes I."/>
            <person name="Buitendag C."/>
            <person name="Ceriani C."/>
            <person name="Del Mar Angel L."/>
            <person name="du Plessis D."/>
            <person name="Fuchs T."/>
            <person name="Gasser K."/>
            <person name="Kramer D."/>
            <person name="Li W."/>
            <person name="Munsamy K."/>
            <person name="Piso A."/>
            <person name="Price J.L."/>
            <person name="Sonnekus B."/>
            <person name="Thomas C."/>
            <person name="van der Nest A."/>
            <person name="van Dijk A."/>
            <person name="van Heerden A."/>
            <person name="van Vuuren N."/>
            <person name="Yilmaz N."/>
            <person name="Duong T.A."/>
            <person name="van der Merwe N.A."/>
            <person name="Wingfield M.J."/>
            <person name="Wingfield B.D."/>
        </authorList>
    </citation>
    <scope>NUCLEOTIDE SEQUENCE [LARGE SCALE GENOMIC DNA]</scope>
    <source>
        <strain evidence="2 3">CMW 18300</strain>
    </source>
</reference>
<name>A0ABR3WJY5_9PEZI</name>
<keyword evidence="3" id="KW-1185">Reference proteome</keyword>